<reference evidence="2 3" key="1">
    <citation type="journal article" date="2019" name="Sci. Rep.">
        <title>Orb-weaving spider Araneus ventricosus genome elucidates the spidroin gene catalogue.</title>
        <authorList>
            <person name="Kono N."/>
            <person name="Nakamura H."/>
            <person name="Ohtoshi R."/>
            <person name="Moran D.A.P."/>
            <person name="Shinohara A."/>
            <person name="Yoshida Y."/>
            <person name="Fujiwara M."/>
            <person name="Mori M."/>
            <person name="Tomita M."/>
            <person name="Arakawa K."/>
        </authorList>
    </citation>
    <scope>NUCLEOTIDE SEQUENCE [LARGE SCALE GENOMIC DNA]</scope>
</reference>
<dbReference type="GO" id="GO:0015074">
    <property type="term" value="P:DNA integration"/>
    <property type="evidence" value="ECO:0007669"/>
    <property type="project" value="InterPro"/>
</dbReference>
<dbReference type="Proteomes" id="UP000499080">
    <property type="component" value="Unassembled WGS sequence"/>
</dbReference>
<evidence type="ECO:0000259" key="1">
    <source>
        <dbReference type="PROSITE" id="PS50994"/>
    </source>
</evidence>
<dbReference type="InterPro" id="IPR001584">
    <property type="entry name" value="Integrase_cat-core"/>
</dbReference>
<proteinExistence type="predicted"/>
<dbReference type="AlphaFoldDB" id="A0A4Y2DFZ0"/>
<organism evidence="2 3">
    <name type="scientific">Araneus ventricosus</name>
    <name type="common">Orbweaver spider</name>
    <name type="synonym">Epeira ventricosa</name>
    <dbReference type="NCBI Taxonomy" id="182803"/>
    <lineage>
        <taxon>Eukaryota</taxon>
        <taxon>Metazoa</taxon>
        <taxon>Ecdysozoa</taxon>
        <taxon>Arthropoda</taxon>
        <taxon>Chelicerata</taxon>
        <taxon>Arachnida</taxon>
        <taxon>Araneae</taxon>
        <taxon>Araneomorphae</taxon>
        <taxon>Entelegynae</taxon>
        <taxon>Araneoidea</taxon>
        <taxon>Araneidae</taxon>
        <taxon>Araneus</taxon>
    </lineage>
</organism>
<evidence type="ECO:0000313" key="2">
    <source>
        <dbReference type="EMBL" id="GBM15713.1"/>
    </source>
</evidence>
<dbReference type="InterPro" id="IPR012337">
    <property type="entry name" value="RNaseH-like_sf"/>
</dbReference>
<sequence>MVDQAATTIAQAFLQEWVYRFSVPEIITTYRGTNFQSHFFHNLANLLGSYKNRSSVYNPKANGMIKRVHRQIKAALMAHSTADWVGALPLVLLGIRSSINPLSGSVFFLKRFETRAAAEPLSVLKVSSSQQKIFPKALQIKSLPPSKLWTIINNLGEAG</sequence>
<dbReference type="InterPro" id="IPR036397">
    <property type="entry name" value="RNaseH_sf"/>
</dbReference>
<dbReference type="PANTHER" id="PTHR38681:SF1">
    <property type="entry name" value="RETROVIRUS-RELATED POL POLYPROTEIN FROM TRANSPOSON 412-LIKE PROTEIN"/>
    <property type="match status" value="1"/>
</dbReference>
<comment type="caution">
    <text evidence="2">The sequence shown here is derived from an EMBL/GenBank/DDBJ whole genome shotgun (WGS) entry which is preliminary data.</text>
</comment>
<dbReference type="Gene3D" id="3.30.420.10">
    <property type="entry name" value="Ribonuclease H-like superfamily/Ribonuclease H"/>
    <property type="match status" value="1"/>
</dbReference>
<evidence type="ECO:0000313" key="3">
    <source>
        <dbReference type="Proteomes" id="UP000499080"/>
    </source>
</evidence>
<protein>
    <recommendedName>
        <fullName evidence="1">Integrase catalytic domain-containing protein</fullName>
    </recommendedName>
</protein>
<dbReference type="GO" id="GO:0003676">
    <property type="term" value="F:nucleic acid binding"/>
    <property type="evidence" value="ECO:0007669"/>
    <property type="project" value="InterPro"/>
</dbReference>
<name>A0A4Y2DFZ0_ARAVE</name>
<feature type="domain" description="Integrase catalytic" evidence="1">
    <location>
        <begin position="1"/>
        <end position="128"/>
    </location>
</feature>
<dbReference type="SUPFAM" id="SSF53098">
    <property type="entry name" value="Ribonuclease H-like"/>
    <property type="match status" value="1"/>
</dbReference>
<dbReference type="PROSITE" id="PS50994">
    <property type="entry name" value="INTEGRASE"/>
    <property type="match status" value="1"/>
</dbReference>
<dbReference type="OrthoDB" id="6429193at2759"/>
<keyword evidence="3" id="KW-1185">Reference proteome</keyword>
<gene>
    <name evidence="2" type="ORF">AVEN_262885_1</name>
</gene>
<accession>A0A4Y2DFZ0</accession>
<dbReference type="PANTHER" id="PTHR38681">
    <property type="entry name" value="RETROVIRUS-RELATED POL POLYPROTEIN FROM TRANSPOSON 412-LIKE PROTEIN-RELATED"/>
    <property type="match status" value="1"/>
</dbReference>
<dbReference type="EMBL" id="BGPR01000363">
    <property type="protein sequence ID" value="GBM15713.1"/>
    <property type="molecule type" value="Genomic_DNA"/>
</dbReference>